<dbReference type="EMBL" id="MOOB01000314">
    <property type="protein sequence ID" value="OQE60161.1"/>
    <property type="molecule type" value="Genomic_DNA"/>
</dbReference>
<name>A0A1V6WB75_PENNA</name>
<protein>
    <submittedName>
        <fullName evidence="1">Uncharacterized protein</fullName>
    </submittedName>
</protein>
<reference evidence="2" key="1">
    <citation type="journal article" date="2017" name="Nat. Microbiol.">
        <title>Global analysis of biosynthetic gene clusters reveals vast potential of secondary metabolite production in Penicillium species.</title>
        <authorList>
            <person name="Nielsen J.C."/>
            <person name="Grijseels S."/>
            <person name="Prigent S."/>
            <person name="Ji B."/>
            <person name="Dainat J."/>
            <person name="Nielsen K.F."/>
            <person name="Frisvad J.C."/>
            <person name="Workman M."/>
            <person name="Nielsen J."/>
        </authorList>
    </citation>
    <scope>NUCLEOTIDE SEQUENCE [LARGE SCALE GENOMIC DNA]</scope>
    <source>
        <strain evidence="2">IBT 13039</strain>
    </source>
</reference>
<comment type="caution">
    <text evidence="1">The sequence shown here is derived from an EMBL/GenBank/DDBJ whole genome shotgun (WGS) entry which is preliminary data.</text>
</comment>
<dbReference type="Proteomes" id="UP000191691">
    <property type="component" value="Unassembled WGS sequence"/>
</dbReference>
<accession>A0A1V6WB75</accession>
<proteinExistence type="predicted"/>
<feature type="non-terminal residue" evidence="1">
    <location>
        <position position="1"/>
    </location>
</feature>
<dbReference type="AlphaFoldDB" id="A0A1V6WB75"/>
<organism evidence="1 2">
    <name type="scientific">Penicillium nalgiovense</name>
    <dbReference type="NCBI Taxonomy" id="60175"/>
    <lineage>
        <taxon>Eukaryota</taxon>
        <taxon>Fungi</taxon>
        <taxon>Dikarya</taxon>
        <taxon>Ascomycota</taxon>
        <taxon>Pezizomycotina</taxon>
        <taxon>Eurotiomycetes</taxon>
        <taxon>Eurotiomycetidae</taxon>
        <taxon>Eurotiales</taxon>
        <taxon>Aspergillaceae</taxon>
        <taxon>Penicillium</taxon>
    </lineage>
</organism>
<evidence type="ECO:0000313" key="2">
    <source>
        <dbReference type="Proteomes" id="UP000191691"/>
    </source>
</evidence>
<gene>
    <name evidence="1" type="ORF">PENNAL_c0314G00983</name>
</gene>
<keyword evidence="2" id="KW-1185">Reference proteome</keyword>
<evidence type="ECO:0000313" key="1">
    <source>
        <dbReference type="EMBL" id="OQE60161.1"/>
    </source>
</evidence>
<sequence>IQLAALEEIDQQLHQWADSPGVEDGNDVGRTVWVACAGAFNYYARGGTFCIGTVGSNVSQKVPLRDTVVSEANQSSRLSVAREATWGAATALWQTVSA</sequence>